<proteinExistence type="predicted"/>
<evidence type="ECO:0000256" key="1">
    <source>
        <dbReference type="SAM" id="Phobius"/>
    </source>
</evidence>
<feature type="transmembrane region" description="Helical" evidence="1">
    <location>
        <begin position="203"/>
        <end position="230"/>
    </location>
</feature>
<keyword evidence="3" id="KW-1185">Reference proteome</keyword>
<feature type="transmembrane region" description="Helical" evidence="1">
    <location>
        <begin position="54"/>
        <end position="74"/>
    </location>
</feature>
<dbReference type="Proteomes" id="UP000636479">
    <property type="component" value="Unassembled WGS sequence"/>
</dbReference>
<evidence type="ECO:0000313" key="3">
    <source>
        <dbReference type="Proteomes" id="UP000636479"/>
    </source>
</evidence>
<keyword evidence="1" id="KW-0812">Transmembrane</keyword>
<protein>
    <recommendedName>
        <fullName evidence="4">Transmembrane protein</fullName>
    </recommendedName>
</protein>
<dbReference type="RefSeq" id="XP_037220241.1">
    <property type="nucleotide sequence ID" value="XM_037364597.1"/>
</dbReference>
<keyword evidence="1" id="KW-0472">Membrane</keyword>
<accession>A0A8H6SMR6</accession>
<name>A0A8H6SMR6_9AGAR</name>
<keyword evidence="1" id="KW-1133">Transmembrane helix</keyword>
<feature type="transmembrane region" description="Helical" evidence="1">
    <location>
        <begin position="94"/>
        <end position="116"/>
    </location>
</feature>
<reference evidence="2" key="1">
    <citation type="submission" date="2020-05" db="EMBL/GenBank/DDBJ databases">
        <title>Mycena genomes resolve the evolution of fungal bioluminescence.</title>
        <authorList>
            <person name="Tsai I.J."/>
        </authorList>
    </citation>
    <scope>NUCLEOTIDE SEQUENCE</scope>
    <source>
        <strain evidence="2">171206Taipei</strain>
    </source>
</reference>
<feature type="transmembrane region" description="Helical" evidence="1">
    <location>
        <begin position="166"/>
        <end position="183"/>
    </location>
</feature>
<gene>
    <name evidence="2" type="ORF">MIND_00791100</name>
</gene>
<dbReference type="GeneID" id="59347113"/>
<dbReference type="AlphaFoldDB" id="A0A8H6SMR6"/>
<dbReference type="EMBL" id="JACAZF010000006">
    <property type="protein sequence ID" value="KAF7302241.1"/>
    <property type="molecule type" value="Genomic_DNA"/>
</dbReference>
<organism evidence="2 3">
    <name type="scientific">Mycena indigotica</name>
    <dbReference type="NCBI Taxonomy" id="2126181"/>
    <lineage>
        <taxon>Eukaryota</taxon>
        <taxon>Fungi</taxon>
        <taxon>Dikarya</taxon>
        <taxon>Basidiomycota</taxon>
        <taxon>Agaricomycotina</taxon>
        <taxon>Agaricomycetes</taxon>
        <taxon>Agaricomycetidae</taxon>
        <taxon>Agaricales</taxon>
        <taxon>Marasmiineae</taxon>
        <taxon>Mycenaceae</taxon>
        <taxon>Mycena</taxon>
    </lineage>
</organism>
<sequence length="525" mass="57921">MADRHYMHIAASNFRTLHDEINSATISSTLLSHGCSPHTLNHTTMAAAVDILRFVGRNIGVVVSILFSATYVYLGLYHPRNPLLPLMYRALQWLLYGILYTGVGVLAFFAIALFVVTPMVNMLLEGVDNGDETTDTKMPVARDNEEGIVTGSPADQKGLRATLSDVGFLAFIVLLLVATAFSLRPPEMSVVNGTWTILLQATTHVLIVAICILGPILILSAPVLAVFVMVNRLSLEPYKTKWSNYTRTYTLVVATPTQSKFGQQTLSPLPFLTSTLQTLGISAYSLAVLWTVSDRVASRLLRRAVTRPEITTNPPPRRPLQEGLLQWANFVVMPFAMALDGYAFNGQLGTGIKVLIAVTLAAFGIVVLDFCIYWVYFWTQSGVKEPLSDSPNEAKIVLTPSKIMGVLLIQLAQHHRRAAAAAGPSIICYRDKSISSSLKKTFFAFHHHIFATWLCSPRTSHHPNPNFTHFGLLHSSFPLSPTETHIFRPNFLMLSLITSAQNFDPVAHITAAVLTPLLYLDRHLN</sequence>
<feature type="transmembrane region" description="Helical" evidence="1">
    <location>
        <begin position="324"/>
        <end position="342"/>
    </location>
</feature>
<feature type="transmembrane region" description="Helical" evidence="1">
    <location>
        <begin position="354"/>
        <end position="376"/>
    </location>
</feature>
<evidence type="ECO:0000313" key="2">
    <source>
        <dbReference type="EMBL" id="KAF7302241.1"/>
    </source>
</evidence>
<dbReference type="OrthoDB" id="3062898at2759"/>
<evidence type="ECO:0008006" key="4">
    <source>
        <dbReference type="Google" id="ProtNLM"/>
    </source>
</evidence>
<comment type="caution">
    <text evidence="2">The sequence shown here is derived from an EMBL/GenBank/DDBJ whole genome shotgun (WGS) entry which is preliminary data.</text>
</comment>